<evidence type="ECO:0000313" key="2">
    <source>
        <dbReference type="Proteomes" id="UP000789920"/>
    </source>
</evidence>
<accession>A0ACA9SLI8</accession>
<comment type="caution">
    <text evidence="1">The sequence shown here is derived from an EMBL/GenBank/DDBJ whole genome shotgun (WGS) entry which is preliminary data.</text>
</comment>
<proteinExistence type="predicted"/>
<keyword evidence="2" id="KW-1185">Reference proteome</keyword>
<dbReference type="Proteomes" id="UP000789920">
    <property type="component" value="Unassembled WGS sequence"/>
</dbReference>
<name>A0ACA9SLI8_9GLOM</name>
<sequence length="123" mass="14074">GQNPFSDREHDAKLVIDIIDGLRPKIIDGTSKDLVDLMEKCWDPNPNKRPSAEYIRKHYLPANHKIYGRKFPRIENIPSNEQYNNQAIYTNRLLTDVINTALGIQLQSQSPIINEASMLITSD</sequence>
<protein>
    <submittedName>
        <fullName evidence="1">21970_t:CDS:1</fullName>
    </submittedName>
</protein>
<dbReference type="EMBL" id="CAJVQC010138087">
    <property type="protein sequence ID" value="CAG8843358.1"/>
    <property type="molecule type" value="Genomic_DNA"/>
</dbReference>
<organism evidence="1 2">
    <name type="scientific">Racocetra persica</name>
    <dbReference type="NCBI Taxonomy" id="160502"/>
    <lineage>
        <taxon>Eukaryota</taxon>
        <taxon>Fungi</taxon>
        <taxon>Fungi incertae sedis</taxon>
        <taxon>Mucoromycota</taxon>
        <taxon>Glomeromycotina</taxon>
        <taxon>Glomeromycetes</taxon>
        <taxon>Diversisporales</taxon>
        <taxon>Gigasporaceae</taxon>
        <taxon>Racocetra</taxon>
    </lineage>
</organism>
<gene>
    <name evidence="1" type="ORF">RPERSI_LOCUS32722</name>
</gene>
<feature type="non-terminal residue" evidence="1">
    <location>
        <position position="123"/>
    </location>
</feature>
<evidence type="ECO:0000313" key="1">
    <source>
        <dbReference type="EMBL" id="CAG8843358.1"/>
    </source>
</evidence>
<reference evidence="1" key="1">
    <citation type="submission" date="2021-06" db="EMBL/GenBank/DDBJ databases">
        <authorList>
            <person name="Kallberg Y."/>
            <person name="Tangrot J."/>
            <person name="Rosling A."/>
        </authorList>
    </citation>
    <scope>NUCLEOTIDE SEQUENCE</scope>
    <source>
        <strain evidence="1">MA461A</strain>
    </source>
</reference>
<feature type="non-terminal residue" evidence="1">
    <location>
        <position position="1"/>
    </location>
</feature>